<gene>
    <name evidence="1" type="ORF">L6164_006293</name>
</gene>
<dbReference type="EMBL" id="CM039428">
    <property type="protein sequence ID" value="KAI4352000.1"/>
    <property type="molecule type" value="Genomic_DNA"/>
</dbReference>
<dbReference type="Proteomes" id="UP000828941">
    <property type="component" value="Chromosome 3"/>
</dbReference>
<keyword evidence="2" id="KW-1185">Reference proteome</keyword>
<comment type="caution">
    <text evidence="1">The sequence shown here is derived from an EMBL/GenBank/DDBJ whole genome shotgun (WGS) entry which is preliminary data.</text>
</comment>
<evidence type="ECO:0000313" key="1">
    <source>
        <dbReference type="EMBL" id="KAI4352000.1"/>
    </source>
</evidence>
<name>A0ACB9PTC7_BAUVA</name>
<protein>
    <submittedName>
        <fullName evidence="1">Uncharacterized protein</fullName>
    </submittedName>
</protein>
<proteinExistence type="predicted"/>
<evidence type="ECO:0000313" key="2">
    <source>
        <dbReference type="Proteomes" id="UP000828941"/>
    </source>
</evidence>
<sequence>MRTSPFLALSFLLLAFTTMPFPSSAESEPVLDTVGEKLRAGQSYLILPAGGGPALSLGHYENDSCPLFVIKPKVKHVPRGQPVTFFSVNPQRGQFIGTSTDLNIKFTKKSSECAANSMVWRVIKRITEARFIGTDGVEGNPGRDTLFNWFQIQKAAGNGYSLVFCPTEICQCQLACSELGIYVGEDKKNYVGFADPGRFQPLRIVFKRVKSQAVMSI</sequence>
<accession>A0ACB9PTC7</accession>
<organism evidence="1 2">
    <name type="scientific">Bauhinia variegata</name>
    <name type="common">Purple orchid tree</name>
    <name type="synonym">Phanera variegata</name>
    <dbReference type="NCBI Taxonomy" id="167791"/>
    <lineage>
        <taxon>Eukaryota</taxon>
        <taxon>Viridiplantae</taxon>
        <taxon>Streptophyta</taxon>
        <taxon>Embryophyta</taxon>
        <taxon>Tracheophyta</taxon>
        <taxon>Spermatophyta</taxon>
        <taxon>Magnoliopsida</taxon>
        <taxon>eudicotyledons</taxon>
        <taxon>Gunneridae</taxon>
        <taxon>Pentapetalae</taxon>
        <taxon>rosids</taxon>
        <taxon>fabids</taxon>
        <taxon>Fabales</taxon>
        <taxon>Fabaceae</taxon>
        <taxon>Cercidoideae</taxon>
        <taxon>Cercideae</taxon>
        <taxon>Bauhiniinae</taxon>
        <taxon>Bauhinia</taxon>
    </lineage>
</organism>
<reference evidence="1 2" key="1">
    <citation type="journal article" date="2022" name="DNA Res.">
        <title>Chromosomal-level genome assembly of the orchid tree Bauhinia variegata (Leguminosae; Cercidoideae) supports the allotetraploid origin hypothesis of Bauhinia.</title>
        <authorList>
            <person name="Zhong Y."/>
            <person name="Chen Y."/>
            <person name="Zheng D."/>
            <person name="Pang J."/>
            <person name="Liu Y."/>
            <person name="Luo S."/>
            <person name="Meng S."/>
            <person name="Qian L."/>
            <person name="Wei D."/>
            <person name="Dai S."/>
            <person name="Zhou R."/>
        </authorList>
    </citation>
    <scope>NUCLEOTIDE SEQUENCE [LARGE SCALE GENOMIC DNA]</scope>
    <source>
        <tissue evidence="1">Leaf</tissue>
    </source>
</reference>